<dbReference type="AlphaFoldDB" id="B6K617"/>
<dbReference type="GeneID" id="7049313"/>
<reference evidence="5 7" key="1">
    <citation type="journal article" date="2011" name="Science">
        <title>Comparative functional genomics of the fission yeasts.</title>
        <authorList>
            <person name="Rhind N."/>
            <person name="Chen Z."/>
            <person name="Yassour M."/>
            <person name="Thompson D.A."/>
            <person name="Haas B.J."/>
            <person name="Habib N."/>
            <person name="Wapinski I."/>
            <person name="Roy S."/>
            <person name="Lin M.F."/>
            <person name="Heiman D.I."/>
            <person name="Young S.K."/>
            <person name="Furuya K."/>
            <person name="Guo Y."/>
            <person name="Pidoux A."/>
            <person name="Chen H.M."/>
            <person name="Robbertse B."/>
            <person name="Goldberg J.M."/>
            <person name="Aoki K."/>
            <person name="Bayne E.H."/>
            <person name="Berlin A.M."/>
            <person name="Desjardins C.A."/>
            <person name="Dobbs E."/>
            <person name="Dukaj L."/>
            <person name="Fan L."/>
            <person name="FitzGerald M.G."/>
            <person name="French C."/>
            <person name="Gujja S."/>
            <person name="Hansen K."/>
            <person name="Keifenheim D."/>
            <person name="Levin J.Z."/>
            <person name="Mosher R.A."/>
            <person name="Mueller C.A."/>
            <person name="Pfiffner J."/>
            <person name="Priest M."/>
            <person name="Russ C."/>
            <person name="Smialowska A."/>
            <person name="Swoboda P."/>
            <person name="Sykes S.M."/>
            <person name="Vaughn M."/>
            <person name="Vengrova S."/>
            <person name="Yoder R."/>
            <person name="Zeng Q."/>
            <person name="Allshire R."/>
            <person name="Baulcombe D."/>
            <person name="Birren B.W."/>
            <person name="Brown W."/>
            <person name="Ekwall K."/>
            <person name="Kellis M."/>
            <person name="Leatherwood J."/>
            <person name="Levin H."/>
            <person name="Margalit H."/>
            <person name="Martienssen R."/>
            <person name="Nieduszynski C.A."/>
            <person name="Spatafora J.W."/>
            <person name="Friedman N."/>
            <person name="Dalgaard J.Z."/>
            <person name="Baumann P."/>
            <person name="Niki H."/>
            <person name="Regev A."/>
            <person name="Nusbaum C."/>
        </authorList>
    </citation>
    <scope>NUCLEOTIDE SEQUENCE [LARGE SCALE GENOMIC DNA]</scope>
    <source>
        <strain evidence="7">yFS275 / FY16936</strain>
    </source>
</reference>
<dbReference type="Pfam" id="PF05648">
    <property type="entry name" value="PEX11"/>
    <property type="match status" value="1"/>
</dbReference>
<evidence type="ECO:0000256" key="4">
    <source>
        <dbReference type="ARBA" id="ARBA00046271"/>
    </source>
</evidence>
<comment type="subcellular location">
    <subcellularLocation>
        <location evidence="4">Peroxisome membrane</location>
    </subcellularLocation>
</comment>
<dbReference type="RefSeq" id="XP_002175264.2">
    <property type="nucleotide sequence ID" value="XM_002175228.2"/>
</dbReference>
<evidence type="ECO:0000256" key="3">
    <source>
        <dbReference type="ARBA" id="ARBA00023140"/>
    </source>
</evidence>
<dbReference type="eggNOG" id="KOG4186">
    <property type="taxonomic scope" value="Eukaryota"/>
</dbReference>
<keyword evidence="3" id="KW-0576">Peroxisome</keyword>
<gene>
    <name evidence="6" type="primary">pex11</name>
    <name evidence="5" type="ORF">SJAG_04146</name>
</gene>
<evidence type="ECO:0000313" key="5">
    <source>
        <dbReference type="EMBL" id="EEB08971.2"/>
    </source>
</evidence>
<proteinExistence type="predicted"/>
<dbReference type="STRING" id="402676.B6K617"/>
<dbReference type="PANTHER" id="PTHR12652">
    <property type="entry name" value="PEROXISOMAL BIOGENESIS FACTOR 11"/>
    <property type="match status" value="1"/>
</dbReference>
<dbReference type="GO" id="GO:0005778">
    <property type="term" value="C:peroxisomal membrane"/>
    <property type="evidence" value="ECO:0000318"/>
    <property type="project" value="GO_Central"/>
</dbReference>
<organism evidence="5 7">
    <name type="scientific">Schizosaccharomyces japonicus (strain yFS275 / FY16936)</name>
    <name type="common">Fission yeast</name>
    <dbReference type="NCBI Taxonomy" id="402676"/>
    <lineage>
        <taxon>Eukaryota</taxon>
        <taxon>Fungi</taxon>
        <taxon>Dikarya</taxon>
        <taxon>Ascomycota</taxon>
        <taxon>Taphrinomycotina</taxon>
        <taxon>Schizosaccharomycetes</taxon>
        <taxon>Schizosaccharomycetales</taxon>
        <taxon>Schizosaccharomycetaceae</taxon>
        <taxon>Schizosaccharomyces</taxon>
    </lineage>
</organism>
<evidence type="ECO:0000256" key="1">
    <source>
        <dbReference type="ARBA" id="ARBA00022593"/>
    </source>
</evidence>
<keyword evidence="2" id="KW-0472">Membrane</keyword>
<evidence type="ECO:0000313" key="6">
    <source>
        <dbReference type="JaponicusDB" id="SJAG_04146"/>
    </source>
</evidence>
<dbReference type="InterPro" id="IPR008733">
    <property type="entry name" value="PEX11"/>
</dbReference>
<name>B6K617_SCHJY</name>
<dbReference type="OrthoDB" id="411017at2759"/>
<dbReference type="Proteomes" id="UP000001744">
    <property type="component" value="Unassembled WGS sequence"/>
</dbReference>
<dbReference type="PANTHER" id="PTHR12652:SF50">
    <property type="entry name" value="PEROXIN 11"/>
    <property type="match status" value="1"/>
</dbReference>
<dbReference type="VEuPathDB" id="FungiDB:SJAG_04146"/>
<dbReference type="HOGENOM" id="CLU_049216_2_1_1"/>
<dbReference type="EMBL" id="KE651167">
    <property type="protein sequence ID" value="EEB08971.2"/>
    <property type="molecule type" value="Genomic_DNA"/>
</dbReference>
<dbReference type="JaponicusDB" id="SJAG_04146">
    <property type="gene designation" value="pex11"/>
</dbReference>
<evidence type="ECO:0000256" key="2">
    <source>
        <dbReference type="ARBA" id="ARBA00023136"/>
    </source>
</evidence>
<protein>
    <submittedName>
        <fullName evidence="5">Peroxisomal biogenesis factor 11</fullName>
    </submittedName>
</protein>
<evidence type="ECO:0000313" key="7">
    <source>
        <dbReference type="Proteomes" id="UP000001744"/>
    </source>
</evidence>
<accession>B6K617</accession>
<sequence length="245" mass="27708">MEPVLTNSHLNHVLNLLDELKFRDKSFRALQFTAKLTAWYLYTRGESLDKVKRWKSIESQLSFARNFFTVGKVFLNLKSSVVKGSELHKSSKTEINVLTALEFFKEIANTGQNAAELRLWLNKTQILPLSDSKGYSNASDIFGLFSSMISATADAFVYYTSSKDLKIIRSGEYSEKGSKEESLKKVLALREKSVFDFVEDTLDCISPMNSLGLIHVDDHVIGLAGLVTSFMELYALWNKTKILSH</sequence>
<dbReference type="GO" id="GO:0016559">
    <property type="term" value="P:peroxisome fission"/>
    <property type="evidence" value="ECO:0000318"/>
    <property type="project" value="GO_Central"/>
</dbReference>
<keyword evidence="7" id="KW-1185">Reference proteome</keyword>
<keyword evidence="1" id="KW-0962">Peroxisome biogenesis</keyword>